<evidence type="ECO:0000313" key="12">
    <source>
        <dbReference type="EMBL" id="GFR66834.1"/>
    </source>
</evidence>
<comment type="subcellular location">
    <subcellularLocation>
        <location evidence="1">Cytoplasm</location>
    </subcellularLocation>
</comment>
<proteinExistence type="inferred from homology"/>
<dbReference type="InterPro" id="IPR005762">
    <property type="entry name" value="MurD"/>
</dbReference>
<accession>A0AAV4F1J7</accession>
<dbReference type="GO" id="GO:0005524">
    <property type="term" value="F:ATP binding"/>
    <property type="evidence" value="ECO:0007669"/>
    <property type="project" value="UniProtKB-KW"/>
</dbReference>
<dbReference type="GO" id="GO:0051301">
    <property type="term" value="P:cell division"/>
    <property type="evidence" value="ECO:0007669"/>
    <property type="project" value="InterPro"/>
</dbReference>
<dbReference type="Gene3D" id="3.40.50.720">
    <property type="entry name" value="NAD(P)-binding Rossmann-like Domain"/>
    <property type="match status" value="1"/>
</dbReference>
<name>A0AAV4F1J7_9GAST</name>
<dbReference type="Gene3D" id="3.40.50.2000">
    <property type="entry name" value="Glycogen Phosphorylase B"/>
    <property type="match status" value="1"/>
</dbReference>
<comment type="pathway">
    <text evidence="2">Cell wall biogenesis; peptidoglycan biosynthesis.</text>
</comment>
<evidence type="ECO:0000259" key="10">
    <source>
        <dbReference type="Pfam" id="PF04101"/>
    </source>
</evidence>
<evidence type="ECO:0000313" key="13">
    <source>
        <dbReference type="Proteomes" id="UP000762676"/>
    </source>
</evidence>
<dbReference type="Pfam" id="PF04101">
    <property type="entry name" value="Glyco_tran_28_C"/>
    <property type="match status" value="1"/>
</dbReference>
<dbReference type="SUPFAM" id="SSF51984">
    <property type="entry name" value="MurCD N-terminal domain"/>
    <property type="match status" value="1"/>
</dbReference>
<evidence type="ECO:0000256" key="1">
    <source>
        <dbReference type="ARBA" id="ARBA00004496"/>
    </source>
</evidence>
<keyword evidence="7" id="KW-0472">Membrane</keyword>
<dbReference type="GO" id="GO:0005737">
    <property type="term" value="C:cytoplasm"/>
    <property type="evidence" value="ECO:0007669"/>
    <property type="project" value="UniProtKB-SubCell"/>
</dbReference>
<feature type="domain" description="Mur ligase C-terminal" evidence="8">
    <location>
        <begin position="52"/>
        <end position="179"/>
    </location>
</feature>
<evidence type="ECO:0000256" key="6">
    <source>
        <dbReference type="ARBA" id="ARBA00022840"/>
    </source>
</evidence>
<protein>
    <submittedName>
        <fullName evidence="12">UDP-N-acetylmuramoylalanine--D-glutamate ligase</fullName>
    </submittedName>
</protein>
<dbReference type="SUPFAM" id="SSF53756">
    <property type="entry name" value="UDP-Glycosyltransferase/glycogen phosphorylase"/>
    <property type="match status" value="1"/>
</dbReference>
<dbReference type="AlphaFoldDB" id="A0AAV4F1J7"/>
<keyword evidence="6" id="KW-0067">ATP-binding</keyword>
<feature type="transmembrane region" description="Helical" evidence="7">
    <location>
        <begin position="20"/>
        <end position="38"/>
    </location>
</feature>
<feature type="domain" description="Glycosyl transferase family 28 C-terminal" evidence="10">
    <location>
        <begin position="715"/>
        <end position="876"/>
    </location>
</feature>
<keyword evidence="4 12" id="KW-0436">Ligase</keyword>
<evidence type="ECO:0000256" key="7">
    <source>
        <dbReference type="SAM" id="Phobius"/>
    </source>
</evidence>
<dbReference type="GO" id="GO:0016758">
    <property type="term" value="F:hexosyltransferase activity"/>
    <property type="evidence" value="ECO:0007669"/>
    <property type="project" value="InterPro"/>
</dbReference>
<dbReference type="Proteomes" id="UP000762676">
    <property type="component" value="Unassembled WGS sequence"/>
</dbReference>
<dbReference type="NCBIfam" id="TIGR01087">
    <property type="entry name" value="murD"/>
    <property type="match status" value="1"/>
</dbReference>
<dbReference type="Pfam" id="PF02875">
    <property type="entry name" value="Mur_ligase_C"/>
    <property type="match status" value="2"/>
</dbReference>
<comment type="caution">
    <text evidence="12">The sequence shown here is derived from an EMBL/GenBank/DDBJ whole genome shotgun (WGS) entry which is preliminary data.</text>
</comment>
<keyword evidence="3" id="KW-0963">Cytoplasm</keyword>
<dbReference type="InterPro" id="IPR004101">
    <property type="entry name" value="Mur_ligase_C"/>
</dbReference>
<evidence type="ECO:0000259" key="8">
    <source>
        <dbReference type="Pfam" id="PF02875"/>
    </source>
</evidence>
<gene>
    <name evidence="12" type="ORF">ElyMa_001981600</name>
</gene>
<evidence type="ECO:0000256" key="2">
    <source>
        <dbReference type="ARBA" id="ARBA00004752"/>
    </source>
</evidence>
<dbReference type="Pfam" id="PF21799">
    <property type="entry name" value="MurD-like_N"/>
    <property type="match status" value="1"/>
</dbReference>
<dbReference type="InterPro" id="IPR013221">
    <property type="entry name" value="Mur_ligase_cen"/>
</dbReference>
<dbReference type="Pfam" id="PF08245">
    <property type="entry name" value="Mur_ligase_M"/>
    <property type="match status" value="1"/>
</dbReference>
<dbReference type="InterPro" id="IPR007235">
    <property type="entry name" value="Glyco_trans_28_C"/>
</dbReference>
<dbReference type="PANTHER" id="PTHR43692">
    <property type="entry name" value="UDP-N-ACETYLMURAMOYLALANINE--D-GLUTAMATE LIGASE"/>
    <property type="match status" value="1"/>
</dbReference>
<sequence length="888" mass="99394">MLLKIADREIFTKLVGVFNAYNILCVFAVASILGLEVIEILKEISRLDSVEGRFQCQVSKNGITAIVDYAHTPDALENVLTTINELRHGNGNVITVVGCGGNRDISKRATMTKVASRLSKVVILTSDNPREENPKDIIDDMKKGVTASKQSSVFIVLDREHAIKKACNMAGSGDVVLIADKIGLEEEVLNIAVVGAGESGVGAAILAKKRGYNVFVSDGGNVAPKYIEKMELYQIDYESNRHDIKRIKNADIVVKSPGINRESDVMKQLLKSGSKIISEIEFAFQNTDAHVLAVTGTNGKTTTVSLVYDIMKRAGYNVGLAGNIGKSFAEQVALENKPYYVLEISSFQLDDIEKFRPRVAVLTNITPDHLECYQYTFENYIKSKFRITENQTEDDIFIYDADDINISNHMKRNDIKASKLPFATEIKLDLGICLQEEQMQVNFRDNRYSIDTTLYSLQGRHNVKNAMAATAVAEVMKIDKEIIRNSLQMFHGKEHRLEKVPKQGGVLFFNDSKATNINAVFYALESMSRPTVWIVGGIDKGNDYSVLFPLVWEKVKAIVCIGKDNKKIVDSFKKIVPNIVETQSMDEAVLISYGFSEYGDAVLLSPACASFDVFKNYEDRVIGTGGYASLLVAYMAAKRRIPVFIQEQNSYPGIANKILSKYARNVFVAYDDMDRFFPKHKIINVGNPIRQNLSFVQWNQTNAFSVFNVDPDKKVLLVLGGSLGAKLINEMVEICLEFFEHLNIHLIWQCGECYIEKYDGYNDLDFVEVYPFIKRMDMAYALADVIISRAGAGAISELCMVAKPLVLIPSPNVTEDHQYKNAKVLEDMQGAKVFKESDLEENLDDFKEEFQSLIESPTTQKLMSIALKEMARPDAARDIVNHIVRCLK</sequence>
<dbReference type="InterPro" id="IPR036615">
    <property type="entry name" value="Mur_ligase_C_dom_sf"/>
</dbReference>
<dbReference type="GO" id="GO:0005975">
    <property type="term" value="P:carbohydrate metabolic process"/>
    <property type="evidence" value="ECO:0007669"/>
    <property type="project" value="InterPro"/>
</dbReference>
<evidence type="ECO:0000256" key="3">
    <source>
        <dbReference type="ARBA" id="ARBA00022490"/>
    </source>
</evidence>
<dbReference type="PANTHER" id="PTHR43692:SF1">
    <property type="entry name" value="UDP-N-ACETYLMURAMOYLALANINE--D-GLUTAMATE LIGASE"/>
    <property type="match status" value="1"/>
</dbReference>
<feature type="domain" description="Mur ligase central" evidence="11">
    <location>
        <begin position="294"/>
        <end position="473"/>
    </location>
</feature>
<dbReference type="Gene3D" id="3.90.190.20">
    <property type="entry name" value="Mur ligase, C-terminal domain"/>
    <property type="match status" value="2"/>
</dbReference>
<evidence type="ECO:0000259" key="11">
    <source>
        <dbReference type="Pfam" id="PF08245"/>
    </source>
</evidence>
<dbReference type="EMBL" id="BMAT01004028">
    <property type="protein sequence ID" value="GFR66834.1"/>
    <property type="molecule type" value="Genomic_DNA"/>
</dbReference>
<evidence type="ECO:0000259" key="9">
    <source>
        <dbReference type="Pfam" id="PF03033"/>
    </source>
</evidence>
<dbReference type="InterPro" id="IPR004276">
    <property type="entry name" value="GlycoTrans_28_N"/>
</dbReference>
<reference evidence="12 13" key="1">
    <citation type="journal article" date="2021" name="Elife">
        <title>Chloroplast acquisition without the gene transfer in kleptoplastic sea slugs, Plakobranchus ocellatus.</title>
        <authorList>
            <person name="Maeda T."/>
            <person name="Takahashi S."/>
            <person name="Yoshida T."/>
            <person name="Shimamura S."/>
            <person name="Takaki Y."/>
            <person name="Nagai Y."/>
            <person name="Toyoda A."/>
            <person name="Suzuki Y."/>
            <person name="Arimoto A."/>
            <person name="Ishii H."/>
            <person name="Satoh N."/>
            <person name="Nishiyama T."/>
            <person name="Hasebe M."/>
            <person name="Maruyama T."/>
            <person name="Minagawa J."/>
            <person name="Obokata J."/>
            <person name="Shigenobu S."/>
        </authorList>
    </citation>
    <scope>NUCLEOTIDE SEQUENCE [LARGE SCALE GENOMIC DNA]</scope>
</reference>
<feature type="domain" description="Mur ligase C-terminal" evidence="8">
    <location>
        <begin position="495"/>
        <end position="608"/>
    </location>
</feature>
<evidence type="ECO:0000256" key="5">
    <source>
        <dbReference type="ARBA" id="ARBA00022741"/>
    </source>
</evidence>
<keyword evidence="7" id="KW-1133">Transmembrane helix</keyword>
<dbReference type="InterPro" id="IPR036565">
    <property type="entry name" value="Mur-like_cat_sf"/>
</dbReference>
<dbReference type="HAMAP" id="MF_00639">
    <property type="entry name" value="MurD"/>
    <property type="match status" value="1"/>
</dbReference>
<dbReference type="GO" id="GO:0008764">
    <property type="term" value="F:UDP-N-acetylmuramoylalanine-D-glutamate ligase activity"/>
    <property type="evidence" value="ECO:0007669"/>
    <property type="project" value="UniProtKB-EC"/>
</dbReference>
<dbReference type="Pfam" id="PF03033">
    <property type="entry name" value="Glyco_transf_28"/>
    <property type="match status" value="1"/>
</dbReference>
<keyword evidence="5" id="KW-0547">Nucleotide-binding</keyword>
<organism evidence="12 13">
    <name type="scientific">Elysia marginata</name>
    <dbReference type="NCBI Taxonomy" id="1093978"/>
    <lineage>
        <taxon>Eukaryota</taxon>
        <taxon>Metazoa</taxon>
        <taxon>Spiralia</taxon>
        <taxon>Lophotrochozoa</taxon>
        <taxon>Mollusca</taxon>
        <taxon>Gastropoda</taxon>
        <taxon>Heterobranchia</taxon>
        <taxon>Euthyneura</taxon>
        <taxon>Panpulmonata</taxon>
        <taxon>Sacoglossa</taxon>
        <taxon>Placobranchoidea</taxon>
        <taxon>Plakobranchidae</taxon>
        <taxon>Elysia</taxon>
    </lineage>
</organism>
<evidence type="ECO:0000256" key="4">
    <source>
        <dbReference type="ARBA" id="ARBA00022598"/>
    </source>
</evidence>
<keyword evidence="13" id="KW-1185">Reference proteome</keyword>
<dbReference type="GO" id="GO:0008360">
    <property type="term" value="P:regulation of cell shape"/>
    <property type="evidence" value="ECO:0007669"/>
    <property type="project" value="InterPro"/>
</dbReference>
<keyword evidence="7" id="KW-0812">Transmembrane</keyword>
<dbReference type="SUPFAM" id="SSF53623">
    <property type="entry name" value="MurD-like peptide ligases, catalytic domain"/>
    <property type="match status" value="1"/>
</dbReference>
<dbReference type="CDD" id="cd03785">
    <property type="entry name" value="GT28_MurG"/>
    <property type="match status" value="1"/>
</dbReference>
<dbReference type="Gene3D" id="3.40.1190.10">
    <property type="entry name" value="Mur-like, catalytic domain"/>
    <property type="match status" value="2"/>
</dbReference>
<dbReference type="SUPFAM" id="SSF53244">
    <property type="entry name" value="MurD-like peptide ligases, peptide-binding domain"/>
    <property type="match status" value="2"/>
</dbReference>
<feature type="domain" description="Glycosyltransferase family 28 N-terminal" evidence="9">
    <location>
        <begin position="614"/>
        <end position="667"/>
    </location>
</feature>